<evidence type="ECO:0000313" key="3">
    <source>
        <dbReference type="Proteomes" id="UP000807025"/>
    </source>
</evidence>
<keyword evidence="3" id="KW-1185">Reference proteome</keyword>
<evidence type="ECO:0008006" key="4">
    <source>
        <dbReference type="Google" id="ProtNLM"/>
    </source>
</evidence>
<dbReference type="AlphaFoldDB" id="A0A9P5ZPI6"/>
<gene>
    <name evidence="2" type="ORF">BDN71DRAFT_1434152</name>
</gene>
<reference evidence="2" key="1">
    <citation type="submission" date="2020-11" db="EMBL/GenBank/DDBJ databases">
        <authorList>
            <consortium name="DOE Joint Genome Institute"/>
            <person name="Ahrendt S."/>
            <person name="Riley R."/>
            <person name="Andreopoulos W."/>
            <person name="Labutti K."/>
            <person name="Pangilinan J."/>
            <person name="Ruiz-Duenas F.J."/>
            <person name="Barrasa J.M."/>
            <person name="Sanchez-Garcia M."/>
            <person name="Camarero S."/>
            <person name="Miyauchi S."/>
            <person name="Serrano A."/>
            <person name="Linde D."/>
            <person name="Babiker R."/>
            <person name="Drula E."/>
            <person name="Ayuso-Fernandez I."/>
            <person name="Pacheco R."/>
            <person name="Padilla G."/>
            <person name="Ferreira P."/>
            <person name="Barriuso J."/>
            <person name="Kellner H."/>
            <person name="Castanera R."/>
            <person name="Alfaro M."/>
            <person name="Ramirez L."/>
            <person name="Pisabarro A.G."/>
            <person name="Kuo A."/>
            <person name="Tritt A."/>
            <person name="Lipzen A."/>
            <person name="He G."/>
            <person name="Yan M."/>
            <person name="Ng V."/>
            <person name="Cullen D."/>
            <person name="Martin F."/>
            <person name="Rosso M.-N."/>
            <person name="Henrissat B."/>
            <person name="Hibbett D."/>
            <person name="Martinez A.T."/>
            <person name="Grigoriev I.V."/>
        </authorList>
    </citation>
    <scope>NUCLEOTIDE SEQUENCE</scope>
    <source>
        <strain evidence="2">ATCC 90797</strain>
    </source>
</reference>
<comment type="caution">
    <text evidence="2">The sequence shown here is derived from an EMBL/GenBank/DDBJ whole genome shotgun (WGS) entry which is preliminary data.</text>
</comment>
<protein>
    <recommendedName>
        <fullName evidence="4">Secreted protein</fullName>
    </recommendedName>
</protein>
<feature type="chain" id="PRO_5040234727" description="Secreted protein" evidence="1">
    <location>
        <begin position="19"/>
        <end position="183"/>
    </location>
</feature>
<organism evidence="2 3">
    <name type="scientific">Pleurotus eryngii</name>
    <name type="common">Boletus of the steppes</name>
    <dbReference type="NCBI Taxonomy" id="5323"/>
    <lineage>
        <taxon>Eukaryota</taxon>
        <taxon>Fungi</taxon>
        <taxon>Dikarya</taxon>
        <taxon>Basidiomycota</taxon>
        <taxon>Agaricomycotina</taxon>
        <taxon>Agaricomycetes</taxon>
        <taxon>Agaricomycetidae</taxon>
        <taxon>Agaricales</taxon>
        <taxon>Pleurotineae</taxon>
        <taxon>Pleurotaceae</taxon>
        <taxon>Pleurotus</taxon>
    </lineage>
</organism>
<evidence type="ECO:0000313" key="2">
    <source>
        <dbReference type="EMBL" id="KAF9491162.1"/>
    </source>
</evidence>
<dbReference type="EMBL" id="MU154625">
    <property type="protein sequence ID" value="KAF9491162.1"/>
    <property type="molecule type" value="Genomic_DNA"/>
</dbReference>
<evidence type="ECO:0000256" key="1">
    <source>
        <dbReference type="SAM" id="SignalP"/>
    </source>
</evidence>
<dbReference type="Proteomes" id="UP000807025">
    <property type="component" value="Unassembled WGS sequence"/>
</dbReference>
<feature type="signal peptide" evidence="1">
    <location>
        <begin position="1"/>
        <end position="18"/>
    </location>
</feature>
<proteinExistence type="predicted"/>
<accession>A0A9P5ZPI6</accession>
<keyword evidence="1" id="KW-0732">Signal</keyword>
<sequence length="183" mass="21465">MLKHRRCVLGLGLLHVSAWVHRHIMQDLHTWPFWSDVSGLEVLGLPGEECPYDVQLPEQHLRRKHLPTRLQSWHGCVFDVQAGLQAGCQRPHQVHGSPNIDVLQHHLPLRQLHEWGHMLCLLTVVSIMYRQDVKQLHHLHIQHVRVQRQLRACGDLQWIEVDWFVFALFSVPHQVLCLLDPRL</sequence>
<name>A0A9P5ZPI6_PLEER</name>